<dbReference type="RefSeq" id="WP_145243843.1">
    <property type="nucleotide sequence ID" value="NZ_CP036273.1"/>
</dbReference>
<feature type="region of interest" description="Disordered" evidence="1">
    <location>
        <begin position="215"/>
        <end position="241"/>
    </location>
</feature>
<name>A0A517Y1F9_9BACT</name>
<dbReference type="AlphaFoldDB" id="A0A517Y1F9"/>
<evidence type="ECO:0000256" key="1">
    <source>
        <dbReference type="SAM" id="MobiDB-lite"/>
    </source>
</evidence>
<dbReference type="EMBL" id="CP036273">
    <property type="protein sequence ID" value="QDU23611.1"/>
    <property type="molecule type" value="Genomic_DNA"/>
</dbReference>
<evidence type="ECO:0000313" key="2">
    <source>
        <dbReference type="EMBL" id="QDU23611.1"/>
    </source>
</evidence>
<dbReference type="Proteomes" id="UP000319576">
    <property type="component" value="Chromosome"/>
</dbReference>
<keyword evidence="3" id="KW-1185">Reference proteome</keyword>
<gene>
    <name evidence="2" type="ORF">ETAA1_56150</name>
</gene>
<proteinExistence type="predicted"/>
<protein>
    <submittedName>
        <fullName evidence="2">Uncharacterized protein</fullName>
    </submittedName>
</protein>
<accession>A0A517Y1F9</accession>
<reference evidence="2 3" key="1">
    <citation type="submission" date="2019-02" db="EMBL/GenBank/DDBJ databases">
        <title>Deep-cultivation of Planctomycetes and their phenomic and genomic characterization uncovers novel biology.</title>
        <authorList>
            <person name="Wiegand S."/>
            <person name="Jogler M."/>
            <person name="Boedeker C."/>
            <person name="Pinto D."/>
            <person name="Vollmers J."/>
            <person name="Rivas-Marin E."/>
            <person name="Kohn T."/>
            <person name="Peeters S.H."/>
            <person name="Heuer A."/>
            <person name="Rast P."/>
            <person name="Oberbeckmann S."/>
            <person name="Bunk B."/>
            <person name="Jeske O."/>
            <person name="Meyerdierks A."/>
            <person name="Storesund J.E."/>
            <person name="Kallscheuer N."/>
            <person name="Luecker S."/>
            <person name="Lage O.M."/>
            <person name="Pohl T."/>
            <person name="Merkel B.J."/>
            <person name="Hornburger P."/>
            <person name="Mueller R.-W."/>
            <person name="Bruemmer F."/>
            <person name="Labrenz M."/>
            <person name="Spormann A.M."/>
            <person name="Op den Camp H."/>
            <person name="Overmann J."/>
            <person name="Amann R."/>
            <person name="Jetten M.S.M."/>
            <person name="Mascher T."/>
            <person name="Medema M.H."/>
            <person name="Devos D.P."/>
            <person name="Kaster A.-K."/>
            <person name="Ovreas L."/>
            <person name="Rohde M."/>
            <person name="Galperin M.Y."/>
            <person name="Jogler C."/>
        </authorList>
    </citation>
    <scope>NUCLEOTIDE SEQUENCE [LARGE SCALE GENOMIC DNA]</scope>
    <source>
        <strain evidence="2 3">ETA_A1</strain>
    </source>
</reference>
<evidence type="ECO:0000313" key="3">
    <source>
        <dbReference type="Proteomes" id="UP000319576"/>
    </source>
</evidence>
<dbReference type="KEGG" id="uli:ETAA1_56150"/>
<sequence length="241" mass="26706">MTLGELLALDYVSDLTNSYMVAQFFTYPSVFDFVPLGPAAVEEIRFLTRYAAAACYSSSAARGVDDAWNVWKRVVYSIRALLRTPPEWRNPYADRRALAVSALAQFAWAPPVARQVARPGAIPGNALVCAVIGENKPSEEVERVIRFLTDALTSGGEEGAFLDPGEVCVSYTPDLAGLMCQQCHALIPLTKTGRIPRRVRCEPCQKAKEYASWKARDPEKARALWRNSKSTDRRQPPPVRG</sequence>
<organism evidence="2 3">
    <name type="scientific">Urbifossiella limnaea</name>
    <dbReference type="NCBI Taxonomy" id="2528023"/>
    <lineage>
        <taxon>Bacteria</taxon>
        <taxon>Pseudomonadati</taxon>
        <taxon>Planctomycetota</taxon>
        <taxon>Planctomycetia</taxon>
        <taxon>Gemmatales</taxon>
        <taxon>Gemmataceae</taxon>
        <taxon>Urbifossiella</taxon>
    </lineage>
</organism>